<reference evidence="2 3" key="1">
    <citation type="submission" date="2017-11" db="EMBL/GenBank/DDBJ databases">
        <title>De-novo sequencing of pomegranate (Punica granatum L.) genome.</title>
        <authorList>
            <person name="Akparov Z."/>
            <person name="Amiraslanov A."/>
            <person name="Hajiyeva S."/>
            <person name="Abbasov M."/>
            <person name="Kaur K."/>
            <person name="Hamwieh A."/>
            <person name="Solovyev V."/>
            <person name="Salamov A."/>
            <person name="Braich B."/>
            <person name="Kosarev P."/>
            <person name="Mahmoud A."/>
            <person name="Hajiyev E."/>
            <person name="Babayeva S."/>
            <person name="Izzatullayeva V."/>
            <person name="Mammadov A."/>
            <person name="Mammadov A."/>
            <person name="Sharifova S."/>
            <person name="Ojaghi J."/>
            <person name="Eynullazada K."/>
            <person name="Bayramov B."/>
            <person name="Abdulazimova A."/>
            <person name="Shahmuradov I."/>
        </authorList>
    </citation>
    <scope>NUCLEOTIDE SEQUENCE [LARGE SCALE GENOMIC DNA]</scope>
    <source>
        <strain evidence="3">cv. AG2017</strain>
        <tissue evidence="2">Leaf</tissue>
    </source>
</reference>
<dbReference type="AlphaFoldDB" id="A0A2I0I180"/>
<evidence type="ECO:0000256" key="1">
    <source>
        <dbReference type="SAM" id="MobiDB-lite"/>
    </source>
</evidence>
<sequence>MLYHASRYEERVGEVFESRVTWLNAWKGAQEQRMRSSKEGRAGHRSTRGARLCASTVHPRARWRHARTTRKDALDCTGGRARWHKGTCARSRDGDWLRGVSEKLALLRKVDRFLGHGSPCRGERMKVAVDLPAKEKAINEHASKQTGSSPNPLRMSPAESPSCAHPNFNLVGARMRAYATRIGSVHLSGDARRTRVRRSHHLLFTTCRSRAVESPGSRGTGYT</sequence>
<evidence type="ECO:0000313" key="2">
    <source>
        <dbReference type="EMBL" id="PKI37510.1"/>
    </source>
</evidence>
<dbReference type="Proteomes" id="UP000233551">
    <property type="component" value="Unassembled WGS sequence"/>
</dbReference>
<feature type="region of interest" description="Disordered" evidence="1">
    <location>
        <begin position="139"/>
        <end position="160"/>
    </location>
</feature>
<proteinExistence type="predicted"/>
<accession>A0A2I0I180</accession>
<protein>
    <submittedName>
        <fullName evidence="2">Uncharacterized protein</fullName>
    </submittedName>
</protein>
<name>A0A2I0I180_PUNGR</name>
<organism evidence="2 3">
    <name type="scientific">Punica granatum</name>
    <name type="common">Pomegranate</name>
    <dbReference type="NCBI Taxonomy" id="22663"/>
    <lineage>
        <taxon>Eukaryota</taxon>
        <taxon>Viridiplantae</taxon>
        <taxon>Streptophyta</taxon>
        <taxon>Embryophyta</taxon>
        <taxon>Tracheophyta</taxon>
        <taxon>Spermatophyta</taxon>
        <taxon>Magnoliopsida</taxon>
        <taxon>eudicotyledons</taxon>
        <taxon>Gunneridae</taxon>
        <taxon>Pentapetalae</taxon>
        <taxon>rosids</taxon>
        <taxon>malvids</taxon>
        <taxon>Myrtales</taxon>
        <taxon>Lythraceae</taxon>
        <taxon>Punica</taxon>
    </lineage>
</organism>
<keyword evidence="3" id="KW-1185">Reference proteome</keyword>
<dbReference type="EMBL" id="PGOL01004378">
    <property type="protein sequence ID" value="PKI37510.1"/>
    <property type="molecule type" value="Genomic_DNA"/>
</dbReference>
<evidence type="ECO:0000313" key="3">
    <source>
        <dbReference type="Proteomes" id="UP000233551"/>
    </source>
</evidence>
<comment type="caution">
    <text evidence="2">The sequence shown here is derived from an EMBL/GenBank/DDBJ whole genome shotgun (WGS) entry which is preliminary data.</text>
</comment>
<gene>
    <name evidence="2" type="ORF">CRG98_042108</name>
</gene>